<evidence type="ECO:0000313" key="2">
    <source>
        <dbReference type="Proteomes" id="UP000630353"/>
    </source>
</evidence>
<keyword evidence="2" id="KW-1185">Reference proteome</keyword>
<dbReference type="EMBL" id="BMZS01000001">
    <property type="protein sequence ID" value="GHD41480.1"/>
    <property type="molecule type" value="Genomic_DNA"/>
</dbReference>
<dbReference type="RefSeq" id="WP_189987410.1">
    <property type="nucleotide sequence ID" value="NZ_BMZS01000001.1"/>
</dbReference>
<accession>A0A918XNM6</accession>
<comment type="caution">
    <text evidence="1">The sequence shown here is derived from an EMBL/GenBank/DDBJ whole genome shotgun (WGS) entry which is preliminary data.</text>
</comment>
<dbReference type="InterPro" id="IPR036869">
    <property type="entry name" value="J_dom_sf"/>
</dbReference>
<gene>
    <name evidence="1" type="ORF">GCM10017083_05990</name>
</gene>
<dbReference type="CDD" id="cd06257">
    <property type="entry name" value="DnaJ"/>
    <property type="match status" value="1"/>
</dbReference>
<dbReference type="Gene3D" id="1.10.287.110">
    <property type="entry name" value="DnaJ domain"/>
    <property type="match status" value="1"/>
</dbReference>
<name>A0A918XNM6_9PROT</name>
<organism evidence="1 2">
    <name type="scientific">Thalassobaculum fulvum</name>
    <dbReference type="NCBI Taxonomy" id="1633335"/>
    <lineage>
        <taxon>Bacteria</taxon>
        <taxon>Pseudomonadati</taxon>
        <taxon>Pseudomonadota</taxon>
        <taxon>Alphaproteobacteria</taxon>
        <taxon>Rhodospirillales</taxon>
        <taxon>Thalassobaculaceae</taxon>
        <taxon>Thalassobaculum</taxon>
    </lineage>
</organism>
<reference evidence="1" key="2">
    <citation type="submission" date="2020-09" db="EMBL/GenBank/DDBJ databases">
        <authorList>
            <person name="Sun Q."/>
            <person name="Kim S."/>
        </authorList>
    </citation>
    <scope>NUCLEOTIDE SEQUENCE</scope>
    <source>
        <strain evidence="1">KCTC 42651</strain>
    </source>
</reference>
<proteinExistence type="predicted"/>
<sequence>MPDASAPAGTRGASYIVPCSSRFRDRVADLAARRGASAADLARAVLLLVGPDQLARVPDPGEPDPADREAIELRSGASRGRVLKRKPRIQMRLPAGYRDSDLRRALALALQMAEGEAQLALVTASDRRAEAAVEKARDGLAEENATLRQLVSDLATPVLERGITGRSDALFVLGFPPTAVPDPTTVKRRWRRLAMIYHPDSAFGDHERMSQLNLALSRLLG</sequence>
<reference evidence="1" key="1">
    <citation type="journal article" date="2014" name="Int. J. Syst. Evol. Microbiol.">
        <title>Complete genome sequence of Corynebacterium casei LMG S-19264T (=DSM 44701T), isolated from a smear-ripened cheese.</title>
        <authorList>
            <consortium name="US DOE Joint Genome Institute (JGI-PGF)"/>
            <person name="Walter F."/>
            <person name="Albersmeier A."/>
            <person name="Kalinowski J."/>
            <person name="Ruckert C."/>
        </authorList>
    </citation>
    <scope>NUCLEOTIDE SEQUENCE</scope>
    <source>
        <strain evidence="1">KCTC 42651</strain>
    </source>
</reference>
<dbReference type="AlphaFoldDB" id="A0A918XNM6"/>
<dbReference type="SUPFAM" id="SSF46565">
    <property type="entry name" value="Chaperone J-domain"/>
    <property type="match status" value="1"/>
</dbReference>
<protein>
    <submittedName>
        <fullName evidence="1">Molecular chaperone DnaJ</fullName>
    </submittedName>
</protein>
<evidence type="ECO:0000313" key="1">
    <source>
        <dbReference type="EMBL" id="GHD41480.1"/>
    </source>
</evidence>
<dbReference type="Proteomes" id="UP000630353">
    <property type="component" value="Unassembled WGS sequence"/>
</dbReference>
<dbReference type="InterPro" id="IPR001623">
    <property type="entry name" value="DnaJ_domain"/>
</dbReference>